<keyword evidence="5 7" id="KW-0472">Membrane</keyword>
<keyword evidence="10" id="KW-1185">Reference proteome</keyword>
<evidence type="ECO:0000313" key="9">
    <source>
        <dbReference type="EMBL" id="EAU41950.1"/>
    </source>
</evidence>
<evidence type="ECO:0000256" key="5">
    <source>
        <dbReference type="ARBA" id="ARBA00023136"/>
    </source>
</evidence>
<dbReference type="Pfam" id="PF06271">
    <property type="entry name" value="RDD"/>
    <property type="match status" value="1"/>
</dbReference>
<accession>Q0G381</accession>
<dbReference type="PANTHER" id="PTHR36115">
    <property type="entry name" value="PROLINE-RICH ANTIGEN HOMOLOG-RELATED"/>
    <property type="match status" value="1"/>
</dbReference>
<name>Q0G381_9HYPH</name>
<feature type="transmembrane region" description="Helical" evidence="7">
    <location>
        <begin position="108"/>
        <end position="127"/>
    </location>
</feature>
<protein>
    <recommendedName>
        <fullName evidence="8">RDD domain-containing protein</fullName>
    </recommendedName>
</protein>
<feature type="domain" description="RDD" evidence="8">
    <location>
        <begin position="24"/>
        <end position="140"/>
    </location>
</feature>
<feature type="compositionally biased region" description="Basic and acidic residues" evidence="6">
    <location>
        <begin position="163"/>
        <end position="176"/>
    </location>
</feature>
<feature type="region of interest" description="Disordered" evidence="6">
    <location>
        <begin position="152"/>
        <end position="176"/>
    </location>
</feature>
<dbReference type="EMBL" id="AATP01000002">
    <property type="protein sequence ID" value="EAU41950.1"/>
    <property type="molecule type" value="Genomic_DNA"/>
</dbReference>
<evidence type="ECO:0000256" key="2">
    <source>
        <dbReference type="ARBA" id="ARBA00022475"/>
    </source>
</evidence>
<dbReference type="InterPro" id="IPR051791">
    <property type="entry name" value="Pra-immunoreactive"/>
</dbReference>
<dbReference type="STRING" id="217511.GCA_001463845_02697"/>
<sequence length="176" mass="18912">MSSVDTSTIQPNVVAEPAKELVPAGFFVRLIACVVDGLIIGLLQFAVASAEIFSEGQLTAISLVLTSVYVITFWALRGATPGKMALGLTVVSATDGQPLGVKASVLRYLGYVVSSIIVGLGFLWIMFNRRKRGWHDYIAGTVVLRKPPSNLSDGADSWGSGWDNDRFSSSDWGDRD</sequence>
<keyword evidence="3 7" id="KW-0812">Transmembrane</keyword>
<dbReference type="eggNOG" id="COG1714">
    <property type="taxonomic scope" value="Bacteria"/>
</dbReference>
<dbReference type="HOGENOM" id="CLU_053152_3_2_5"/>
<feature type="transmembrane region" description="Helical" evidence="7">
    <location>
        <begin position="58"/>
        <end position="76"/>
    </location>
</feature>
<organism evidence="9 10">
    <name type="scientific">Fulvimarina pelagi HTCC2506</name>
    <dbReference type="NCBI Taxonomy" id="314231"/>
    <lineage>
        <taxon>Bacteria</taxon>
        <taxon>Pseudomonadati</taxon>
        <taxon>Pseudomonadota</taxon>
        <taxon>Alphaproteobacteria</taxon>
        <taxon>Hyphomicrobiales</taxon>
        <taxon>Aurantimonadaceae</taxon>
        <taxon>Fulvimarina</taxon>
    </lineage>
</organism>
<keyword evidence="4 7" id="KW-1133">Transmembrane helix</keyword>
<comment type="subcellular location">
    <subcellularLocation>
        <location evidence="1">Cell membrane</location>
        <topology evidence="1">Multi-pass membrane protein</topology>
    </subcellularLocation>
</comment>
<evidence type="ECO:0000256" key="1">
    <source>
        <dbReference type="ARBA" id="ARBA00004651"/>
    </source>
</evidence>
<feature type="transmembrane region" description="Helical" evidence="7">
    <location>
        <begin position="26"/>
        <end position="46"/>
    </location>
</feature>
<dbReference type="GO" id="GO:0005886">
    <property type="term" value="C:plasma membrane"/>
    <property type="evidence" value="ECO:0007669"/>
    <property type="project" value="UniProtKB-SubCell"/>
</dbReference>
<evidence type="ECO:0000256" key="4">
    <source>
        <dbReference type="ARBA" id="ARBA00022989"/>
    </source>
</evidence>
<dbReference type="Proteomes" id="UP000004310">
    <property type="component" value="Unassembled WGS sequence"/>
</dbReference>
<comment type="caution">
    <text evidence="9">The sequence shown here is derived from an EMBL/GenBank/DDBJ whole genome shotgun (WGS) entry which is preliminary data.</text>
</comment>
<dbReference type="RefSeq" id="WP_007068323.1">
    <property type="nucleotide sequence ID" value="NZ_DS022272.1"/>
</dbReference>
<gene>
    <name evidence="9" type="ORF">FP2506_15994</name>
</gene>
<evidence type="ECO:0000259" key="8">
    <source>
        <dbReference type="Pfam" id="PF06271"/>
    </source>
</evidence>
<evidence type="ECO:0000256" key="6">
    <source>
        <dbReference type="SAM" id="MobiDB-lite"/>
    </source>
</evidence>
<keyword evidence="2" id="KW-1003">Cell membrane</keyword>
<reference evidence="9 10" key="1">
    <citation type="journal article" date="2010" name="J. Bacteriol.">
        <title>Genome sequence of Fulvimarina pelagi HTCC2506T, a Mn(II)-oxidizing alphaproteobacterium possessing an aerobic anoxygenic photosynthetic gene cluster and Xanthorhodopsin.</title>
        <authorList>
            <person name="Kang I."/>
            <person name="Oh H.M."/>
            <person name="Lim S.I."/>
            <person name="Ferriera S."/>
            <person name="Giovannoni S.J."/>
            <person name="Cho J.C."/>
        </authorList>
    </citation>
    <scope>NUCLEOTIDE SEQUENCE [LARGE SCALE GENOMIC DNA]</scope>
    <source>
        <strain evidence="9 10">HTCC2506</strain>
    </source>
</reference>
<proteinExistence type="predicted"/>
<evidence type="ECO:0000313" key="10">
    <source>
        <dbReference type="Proteomes" id="UP000004310"/>
    </source>
</evidence>
<evidence type="ECO:0000256" key="3">
    <source>
        <dbReference type="ARBA" id="ARBA00022692"/>
    </source>
</evidence>
<evidence type="ECO:0000256" key="7">
    <source>
        <dbReference type="SAM" id="Phobius"/>
    </source>
</evidence>
<dbReference type="AlphaFoldDB" id="Q0G381"/>
<dbReference type="InterPro" id="IPR010432">
    <property type="entry name" value="RDD"/>
</dbReference>
<dbReference type="PANTHER" id="PTHR36115:SF4">
    <property type="entry name" value="MEMBRANE PROTEIN"/>
    <property type="match status" value="1"/>
</dbReference>